<dbReference type="InterPro" id="IPR027417">
    <property type="entry name" value="P-loop_NTPase"/>
</dbReference>
<gene>
    <name evidence="2" type="ORF">D0865_16274</name>
</gene>
<protein>
    <recommendedName>
        <fullName evidence="4">PNK FHA domain-containing protein</fullName>
    </recommendedName>
</protein>
<dbReference type="Gene3D" id="3.40.50.300">
    <property type="entry name" value="P-loop containing nucleotide triphosphate hydrolases"/>
    <property type="match status" value="1"/>
</dbReference>
<dbReference type="GO" id="GO:0046404">
    <property type="term" value="F:ATP-dependent polydeoxyribonucleotide 5'-hydroxyl-kinase activity"/>
    <property type="evidence" value="ECO:0007669"/>
    <property type="project" value="TreeGrafter"/>
</dbReference>
<dbReference type="PANTHER" id="PTHR12083">
    <property type="entry name" value="BIFUNCTIONAL POLYNUCLEOTIDE PHOSPHATASE/KINASE"/>
    <property type="match status" value="1"/>
</dbReference>
<reference evidence="2 3" key="1">
    <citation type="journal article" date="2018" name="BMC Genomics">
        <title>Genomic evidence for intraspecific hybridization in a clonal and extremely halotolerant yeast.</title>
        <authorList>
            <person name="Gostincar C."/>
            <person name="Stajich J.E."/>
            <person name="Zupancic J."/>
            <person name="Zalar P."/>
            <person name="Gunde-Cimerman N."/>
        </authorList>
    </citation>
    <scope>NUCLEOTIDE SEQUENCE [LARGE SCALE GENOMIC DNA]</scope>
    <source>
        <strain evidence="2 3">EXF-151</strain>
    </source>
</reference>
<dbReference type="InterPro" id="IPR023214">
    <property type="entry name" value="HAD_sf"/>
</dbReference>
<accession>A0A3M7AFD4</accession>
<dbReference type="OrthoDB" id="19045at2759"/>
<dbReference type="Proteomes" id="UP000270230">
    <property type="component" value="Unassembled WGS sequence"/>
</dbReference>
<dbReference type="PANTHER" id="PTHR12083:SF9">
    <property type="entry name" value="BIFUNCTIONAL POLYNUCLEOTIDE PHOSPHATASE_KINASE"/>
    <property type="match status" value="1"/>
</dbReference>
<evidence type="ECO:0000313" key="3">
    <source>
        <dbReference type="Proteomes" id="UP000270230"/>
    </source>
</evidence>
<dbReference type="GO" id="GO:0003690">
    <property type="term" value="F:double-stranded DNA binding"/>
    <property type="evidence" value="ECO:0007669"/>
    <property type="project" value="TreeGrafter"/>
</dbReference>
<sequence>MRKVQIGLPMSRAVAWRFFRVASVKLTCLMSSFRISRYNLHWAQTLLLAPPQLEGPSTCALMSSTLKRVSSGERSISPPPSKRNKVAGSATSSAVNNFFKPVSQKERQPDSVKFNVVQDSVLVARHGDAHKLQRNKPVKIAAFDFDDTLIATKSGNRFAKGSDDWKWWHQSVPTKLKQLHDDGHCIVVLSNQGGISLRSDSKTAKSDMKSLANFKGKVTQVLNSLNLPVSVYAATGQDIYRKPRAGMWDQLLKDYGLGDEDDVQHERTLFVGDAAGREGDKKKGVKKDHSCSDRDFAVNVGIPFMTPEEFFLDEPEKPFKRRFDPNNYLDLQSKSTSDIMPEKSFTKNHDVELVLFCGSPGAGKSTFYWQIMQPLGYERVNQDTLKTRDKCMKVATQLVEDQKSVVVDNTNADTETRAAWVGLAKKLGVPVRLVHFTTPAELCEHNDTVRAMNGTLMNPESRTMLPKMAFTGFASRYREPKISEGFEDITSVDFKVSAIPRLFHWNLHYGVSHVARLIGSCAAMHPCLTIEAITSCPANVGAQL</sequence>
<dbReference type="AlphaFoldDB" id="A0A3M7AFD4"/>
<dbReference type="FunFam" id="3.40.50.1000:FF:000078">
    <property type="entry name" value="Bifunctional polynucleotide phosphatase/kinase"/>
    <property type="match status" value="1"/>
</dbReference>
<dbReference type="FunFam" id="3.40.50.300:FF:000737">
    <property type="entry name" value="Bifunctional polynucleotide phosphatase/kinase"/>
    <property type="match status" value="1"/>
</dbReference>
<organism evidence="2 3">
    <name type="scientific">Hortaea werneckii</name>
    <name type="common">Black yeast</name>
    <name type="synonym">Cladosporium werneckii</name>
    <dbReference type="NCBI Taxonomy" id="91943"/>
    <lineage>
        <taxon>Eukaryota</taxon>
        <taxon>Fungi</taxon>
        <taxon>Dikarya</taxon>
        <taxon>Ascomycota</taxon>
        <taxon>Pezizomycotina</taxon>
        <taxon>Dothideomycetes</taxon>
        <taxon>Dothideomycetidae</taxon>
        <taxon>Mycosphaerellales</taxon>
        <taxon>Teratosphaeriaceae</taxon>
        <taxon>Hortaea</taxon>
    </lineage>
</organism>
<dbReference type="SUPFAM" id="SSF52540">
    <property type="entry name" value="P-loop containing nucleoside triphosphate hydrolases"/>
    <property type="match status" value="1"/>
</dbReference>
<dbReference type="NCBIfam" id="TIGR01664">
    <property type="entry name" value="DNA-3'-Pase"/>
    <property type="match status" value="1"/>
</dbReference>
<evidence type="ECO:0008006" key="4">
    <source>
        <dbReference type="Google" id="ProtNLM"/>
    </source>
</evidence>
<dbReference type="NCBIfam" id="TIGR01662">
    <property type="entry name" value="HAD-SF-IIIA"/>
    <property type="match status" value="1"/>
</dbReference>
<feature type="region of interest" description="Disordered" evidence="1">
    <location>
        <begin position="70"/>
        <end position="89"/>
    </location>
</feature>
<dbReference type="GO" id="GO:0046403">
    <property type="term" value="F:polynucleotide 3'-phosphatase activity"/>
    <property type="evidence" value="ECO:0007669"/>
    <property type="project" value="TreeGrafter"/>
</dbReference>
<evidence type="ECO:0000313" key="2">
    <source>
        <dbReference type="EMBL" id="RMY26182.1"/>
    </source>
</evidence>
<dbReference type="EMBL" id="QWIN01003155">
    <property type="protein sequence ID" value="RMY26182.1"/>
    <property type="molecule type" value="Genomic_DNA"/>
</dbReference>
<name>A0A3M7AFD4_HORWE</name>
<dbReference type="Pfam" id="PF08645">
    <property type="entry name" value="PNK3P"/>
    <property type="match status" value="1"/>
</dbReference>
<dbReference type="Gene3D" id="3.40.50.1000">
    <property type="entry name" value="HAD superfamily/HAD-like"/>
    <property type="match status" value="1"/>
</dbReference>
<dbReference type="GO" id="GO:0006281">
    <property type="term" value="P:DNA repair"/>
    <property type="evidence" value="ECO:0007669"/>
    <property type="project" value="TreeGrafter"/>
</dbReference>
<comment type="caution">
    <text evidence="2">The sequence shown here is derived from an EMBL/GenBank/DDBJ whole genome shotgun (WGS) entry which is preliminary data.</text>
</comment>
<dbReference type="InterPro" id="IPR006551">
    <property type="entry name" value="Polynucleotide_phosphatase"/>
</dbReference>
<dbReference type="InterPro" id="IPR006549">
    <property type="entry name" value="HAD-SF_hydro_IIIA"/>
</dbReference>
<dbReference type="Pfam" id="PF13671">
    <property type="entry name" value="AAA_33"/>
    <property type="match status" value="1"/>
</dbReference>
<dbReference type="VEuPathDB" id="FungiDB:BTJ68_04674"/>
<dbReference type="SUPFAM" id="SSF56784">
    <property type="entry name" value="HAD-like"/>
    <property type="match status" value="1"/>
</dbReference>
<dbReference type="InterPro" id="IPR036412">
    <property type="entry name" value="HAD-like_sf"/>
</dbReference>
<proteinExistence type="predicted"/>
<evidence type="ECO:0000256" key="1">
    <source>
        <dbReference type="SAM" id="MobiDB-lite"/>
    </source>
</evidence>
<dbReference type="InterPro" id="IPR013954">
    <property type="entry name" value="PNK3P"/>
</dbReference>